<dbReference type="InterPro" id="IPR051137">
    <property type="entry name" value="PP4R3-like"/>
</dbReference>
<dbReference type="PANTHER" id="PTHR23318:SF0">
    <property type="entry name" value="SERINE_THREONINE-PROTEIN PHOSPHATASE 4 REGULATORY SUBUNIT 3"/>
    <property type="match status" value="1"/>
</dbReference>
<dbReference type="GO" id="GO:0072542">
    <property type="term" value="F:protein phosphatase activator activity"/>
    <property type="evidence" value="ECO:0007669"/>
    <property type="project" value="TreeGrafter"/>
</dbReference>
<dbReference type="GO" id="GO:0030289">
    <property type="term" value="C:protein phosphatase 4 complex"/>
    <property type="evidence" value="ECO:0007669"/>
    <property type="project" value="TreeGrafter"/>
</dbReference>
<name>A0AAN6TD96_9PEZI</name>
<accession>A0AAN6TD96</accession>
<organism evidence="2 3">
    <name type="scientific">Canariomyces notabilis</name>
    <dbReference type="NCBI Taxonomy" id="2074819"/>
    <lineage>
        <taxon>Eukaryota</taxon>
        <taxon>Fungi</taxon>
        <taxon>Dikarya</taxon>
        <taxon>Ascomycota</taxon>
        <taxon>Pezizomycotina</taxon>
        <taxon>Sordariomycetes</taxon>
        <taxon>Sordariomycetidae</taxon>
        <taxon>Sordariales</taxon>
        <taxon>Chaetomiaceae</taxon>
        <taxon>Canariomyces</taxon>
    </lineage>
</organism>
<sequence length="95" mass="11039">MMAQPVPHQTTDKRRVKVYELRHNDWFDRGTGFCFASFVAVEEGQPKEPRVFVESEDQPERLLLETKIVKDDGFQKQQGAFLPSPPYSCPFLMSF</sequence>
<dbReference type="GO" id="GO:0005654">
    <property type="term" value="C:nucleoplasm"/>
    <property type="evidence" value="ECO:0007669"/>
    <property type="project" value="TreeGrafter"/>
</dbReference>
<proteinExistence type="predicted"/>
<gene>
    <name evidence="2" type="ORF">N656DRAFT_806782</name>
</gene>
<dbReference type="GeneID" id="89942473"/>
<dbReference type="GO" id="GO:0006974">
    <property type="term" value="P:DNA damage response"/>
    <property type="evidence" value="ECO:0007669"/>
    <property type="project" value="TreeGrafter"/>
</dbReference>
<dbReference type="Gene3D" id="2.30.29.30">
    <property type="entry name" value="Pleckstrin-homology domain (PH domain)/Phosphotyrosine-binding domain (PTB)"/>
    <property type="match status" value="1"/>
</dbReference>
<dbReference type="InterPro" id="IPR055236">
    <property type="entry name" value="EVH1_PP4R3"/>
</dbReference>
<evidence type="ECO:0000313" key="2">
    <source>
        <dbReference type="EMBL" id="KAK4112289.1"/>
    </source>
</evidence>
<dbReference type="AlphaFoldDB" id="A0AAN6TD96"/>
<dbReference type="RefSeq" id="XP_064669859.1">
    <property type="nucleotide sequence ID" value="XM_064818347.1"/>
</dbReference>
<dbReference type="EMBL" id="MU853343">
    <property type="protein sequence ID" value="KAK4112289.1"/>
    <property type="molecule type" value="Genomic_DNA"/>
</dbReference>
<protein>
    <recommendedName>
        <fullName evidence="1">PP4R3 EVH1-like domain-containing protein</fullName>
    </recommendedName>
</protein>
<keyword evidence="3" id="KW-1185">Reference proteome</keyword>
<dbReference type="Proteomes" id="UP001302812">
    <property type="component" value="Unassembled WGS sequence"/>
</dbReference>
<dbReference type="Pfam" id="PF22972">
    <property type="entry name" value="EVH1_PP4R3"/>
    <property type="match status" value="1"/>
</dbReference>
<evidence type="ECO:0000313" key="3">
    <source>
        <dbReference type="Proteomes" id="UP001302812"/>
    </source>
</evidence>
<feature type="domain" description="PP4R3 EVH1-like" evidence="1">
    <location>
        <begin position="13"/>
        <end position="81"/>
    </location>
</feature>
<dbReference type="InterPro" id="IPR011993">
    <property type="entry name" value="PH-like_dom_sf"/>
</dbReference>
<comment type="caution">
    <text evidence="2">The sequence shown here is derived from an EMBL/GenBank/DDBJ whole genome shotgun (WGS) entry which is preliminary data.</text>
</comment>
<dbReference type="PANTHER" id="PTHR23318">
    <property type="entry name" value="ATP SYNTHASE GAMMA-RELATED"/>
    <property type="match status" value="1"/>
</dbReference>
<evidence type="ECO:0000259" key="1">
    <source>
        <dbReference type="Pfam" id="PF22972"/>
    </source>
</evidence>
<reference evidence="2" key="1">
    <citation type="journal article" date="2023" name="Mol. Phylogenet. Evol.">
        <title>Genome-scale phylogeny and comparative genomics of the fungal order Sordariales.</title>
        <authorList>
            <person name="Hensen N."/>
            <person name="Bonometti L."/>
            <person name="Westerberg I."/>
            <person name="Brannstrom I.O."/>
            <person name="Guillou S."/>
            <person name="Cros-Aarteil S."/>
            <person name="Calhoun S."/>
            <person name="Haridas S."/>
            <person name="Kuo A."/>
            <person name="Mondo S."/>
            <person name="Pangilinan J."/>
            <person name="Riley R."/>
            <person name="LaButti K."/>
            <person name="Andreopoulos B."/>
            <person name="Lipzen A."/>
            <person name="Chen C."/>
            <person name="Yan M."/>
            <person name="Daum C."/>
            <person name="Ng V."/>
            <person name="Clum A."/>
            <person name="Steindorff A."/>
            <person name="Ohm R.A."/>
            <person name="Martin F."/>
            <person name="Silar P."/>
            <person name="Natvig D.O."/>
            <person name="Lalanne C."/>
            <person name="Gautier V."/>
            <person name="Ament-Velasquez S.L."/>
            <person name="Kruys A."/>
            <person name="Hutchinson M.I."/>
            <person name="Powell A.J."/>
            <person name="Barry K."/>
            <person name="Miller A.N."/>
            <person name="Grigoriev I.V."/>
            <person name="Debuchy R."/>
            <person name="Gladieux P."/>
            <person name="Hiltunen Thoren M."/>
            <person name="Johannesson H."/>
        </authorList>
    </citation>
    <scope>NUCLEOTIDE SEQUENCE</scope>
    <source>
        <strain evidence="2">CBS 508.74</strain>
    </source>
</reference>
<reference evidence="2" key="2">
    <citation type="submission" date="2023-05" db="EMBL/GenBank/DDBJ databases">
        <authorList>
            <consortium name="Lawrence Berkeley National Laboratory"/>
            <person name="Steindorff A."/>
            <person name="Hensen N."/>
            <person name="Bonometti L."/>
            <person name="Westerberg I."/>
            <person name="Brannstrom I.O."/>
            <person name="Guillou S."/>
            <person name="Cros-Aarteil S."/>
            <person name="Calhoun S."/>
            <person name="Haridas S."/>
            <person name="Kuo A."/>
            <person name="Mondo S."/>
            <person name="Pangilinan J."/>
            <person name="Riley R."/>
            <person name="Labutti K."/>
            <person name="Andreopoulos B."/>
            <person name="Lipzen A."/>
            <person name="Chen C."/>
            <person name="Yanf M."/>
            <person name="Daum C."/>
            <person name="Ng V."/>
            <person name="Clum A."/>
            <person name="Ohm R."/>
            <person name="Martin F."/>
            <person name="Silar P."/>
            <person name="Natvig D."/>
            <person name="Lalanne C."/>
            <person name="Gautier V."/>
            <person name="Ament-Velasquez S.L."/>
            <person name="Kruys A."/>
            <person name="Hutchinson M.I."/>
            <person name="Powell A.J."/>
            <person name="Barry K."/>
            <person name="Miller A.N."/>
            <person name="Grigoriev I.V."/>
            <person name="Debuchy R."/>
            <person name="Gladieux P."/>
            <person name="Thoren M.H."/>
            <person name="Johannesson H."/>
        </authorList>
    </citation>
    <scope>NUCLEOTIDE SEQUENCE</scope>
    <source>
        <strain evidence="2">CBS 508.74</strain>
    </source>
</reference>